<dbReference type="GO" id="GO:0005885">
    <property type="term" value="C:Arp2/3 protein complex"/>
    <property type="evidence" value="ECO:0007669"/>
    <property type="project" value="InterPro"/>
</dbReference>
<reference evidence="11" key="1">
    <citation type="submission" date="2013-03" db="EMBL/GenBank/DDBJ databases">
        <title>Immune-Related transcriptome of Coptotermes formosanus Shiraki workers: the defense mechanism.</title>
        <authorList>
            <person name="Hussain A."/>
            <person name="Li Y.F."/>
            <person name="Wen S.Y."/>
        </authorList>
    </citation>
    <scope>NUCLEOTIDE SEQUENCE</scope>
</reference>
<evidence type="ECO:0000256" key="7">
    <source>
        <dbReference type="ARBA" id="ARBA00023212"/>
    </source>
</evidence>
<dbReference type="Pfam" id="PF00400">
    <property type="entry name" value="WD40"/>
    <property type="match status" value="2"/>
</dbReference>
<evidence type="ECO:0000256" key="6">
    <source>
        <dbReference type="ARBA" id="ARBA00023203"/>
    </source>
</evidence>
<dbReference type="PANTHER" id="PTHR10709">
    <property type="entry name" value="ACTIN-RELATED PROTEIN 2/3 COMPLEX SUBUNIT 1"/>
    <property type="match status" value="1"/>
</dbReference>
<feature type="repeat" description="WD" evidence="10">
    <location>
        <begin position="49"/>
        <end position="83"/>
    </location>
</feature>
<evidence type="ECO:0000313" key="11">
    <source>
        <dbReference type="EMBL" id="AGM32569.1"/>
    </source>
</evidence>
<evidence type="ECO:0000256" key="2">
    <source>
        <dbReference type="ARBA" id="ARBA00006260"/>
    </source>
</evidence>
<keyword evidence="7" id="KW-0206">Cytoskeleton</keyword>
<sequence length="267" mass="29782">MVYALDLVDAPITCHVWNADGTQLALCPNTSDLLIYSVNEKKFDLLFTLQQHTQVISGVDWDYKHNRIVTCSHDRNAYVWDFEGGAWKPRLVVLRLTRAATYVRWSPDGERFVVATGTKKMSVCAWEAKENWWVAVNIAHDKPTGLAAEWAPDSRHILLASTDRHCRYITIDEEDAKTVKKAGKGAKDKKALDFCLGKFGAQAWVNSCAISPAGTWACFAGHDPYLRFLTQAELTGGSMNKPGINIPGLPFLALQFISEKGPDRGRL</sequence>
<keyword evidence="4 10" id="KW-0853">WD repeat</keyword>
<comment type="similarity">
    <text evidence="2">Belongs to the WD repeat ARPC1 family.</text>
</comment>
<dbReference type="PROSITE" id="PS50082">
    <property type="entry name" value="WD_REPEATS_2"/>
    <property type="match status" value="1"/>
</dbReference>
<protein>
    <recommendedName>
        <fullName evidence="8">Arp2/3 complex 41 kDa subunit</fullName>
    </recommendedName>
    <alternativeName>
        <fullName evidence="9">p41-ARC</fullName>
    </alternativeName>
</protein>
<dbReference type="InterPro" id="IPR019775">
    <property type="entry name" value="WD40_repeat_CS"/>
</dbReference>
<dbReference type="InterPro" id="IPR001680">
    <property type="entry name" value="WD40_rpt"/>
</dbReference>
<dbReference type="SMART" id="SM00320">
    <property type="entry name" value="WD40"/>
    <property type="match status" value="4"/>
</dbReference>
<keyword evidence="3" id="KW-0963">Cytoplasm</keyword>
<keyword evidence="5" id="KW-0677">Repeat</keyword>
<keyword evidence="6" id="KW-0009">Actin-binding</keyword>
<dbReference type="InterPro" id="IPR015943">
    <property type="entry name" value="WD40/YVTN_repeat-like_dom_sf"/>
</dbReference>
<dbReference type="InterPro" id="IPR036322">
    <property type="entry name" value="WD40_repeat_dom_sf"/>
</dbReference>
<dbReference type="InterPro" id="IPR017383">
    <property type="entry name" value="ARPC1"/>
</dbReference>
<dbReference type="PROSITE" id="PS50294">
    <property type="entry name" value="WD_REPEATS_REGION"/>
    <property type="match status" value="1"/>
</dbReference>
<dbReference type="SUPFAM" id="SSF50978">
    <property type="entry name" value="WD40 repeat-like"/>
    <property type="match status" value="1"/>
</dbReference>
<name>R4UKD2_COPFO</name>
<dbReference type="PANTHER" id="PTHR10709:SF2">
    <property type="entry name" value="ACTIN-RELATED PROTEIN 2_3 COMPLEX SUBUNIT"/>
    <property type="match status" value="1"/>
</dbReference>
<dbReference type="Gene3D" id="2.130.10.10">
    <property type="entry name" value="YVTN repeat-like/Quinoprotein amine dehydrogenase"/>
    <property type="match status" value="1"/>
</dbReference>
<dbReference type="EMBL" id="KC740745">
    <property type="protein sequence ID" value="AGM32569.1"/>
    <property type="molecule type" value="mRNA"/>
</dbReference>
<evidence type="ECO:0000256" key="3">
    <source>
        <dbReference type="ARBA" id="ARBA00022490"/>
    </source>
</evidence>
<evidence type="ECO:0000256" key="8">
    <source>
        <dbReference type="ARBA" id="ARBA00041244"/>
    </source>
</evidence>
<evidence type="ECO:0000256" key="10">
    <source>
        <dbReference type="PROSITE-ProRule" id="PRU00221"/>
    </source>
</evidence>
<proteinExistence type="evidence at transcript level"/>
<evidence type="ECO:0000256" key="9">
    <source>
        <dbReference type="ARBA" id="ARBA00041789"/>
    </source>
</evidence>
<dbReference type="GO" id="GO:0051015">
    <property type="term" value="F:actin filament binding"/>
    <property type="evidence" value="ECO:0007669"/>
    <property type="project" value="TreeGrafter"/>
</dbReference>
<evidence type="ECO:0000256" key="4">
    <source>
        <dbReference type="ARBA" id="ARBA00022574"/>
    </source>
</evidence>
<dbReference type="AlphaFoldDB" id="R4UKD2"/>
<dbReference type="PROSITE" id="PS00678">
    <property type="entry name" value="WD_REPEATS_1"/>
    <property type="match status" value="1"/>
</dbReference>
<evidence type="ECO:0000256" key="5">
    <source>
        <dbReference type="ARBA" id="ARBA00022737"/>
    </source>
</evidence>
<evidence type="ECO:0000256" key="1">
    <source>
        <dbReference type="ARBA" id="ARBA00004245"/>
    </source>
</evidence>
<dbReference type="GO" id="GO:0034314">
    <property type="term" value="P:Arp2/3 complex-mediated actin nucleation"/>
    <property type="evidence" value="ECO:0007669"/>
    <property type="project" value="InterPro"/>
</dbReference>
<organism evidence="11">
    <name type="scientific">Coptotermes formosanus</name>
    <name type="common">Formosan subterranean termite</name>
    <dbReference type="NCBI Taxonomy" id="36987"/>
    <lineage>
        <taxon>Eukaryota</taxon>
        <taxon>Metazoa</taxon>
        <taxon>Ecdysozoa</taxon>
        <taxon>Arthropoda</taxon>
        <taxon>Hexapoda</taxon>
        <taxon>Insecta</taxon>
        <taxon>Pterygota</taxon>
        <taxon>Neoptera</taxon>
        <taxon>Polyneoptera</taxon>
        <taxon>Dictyoptera</taxon>
        <taxon>Blattodea</taxon>
        <taxon>Blattoidea</taxon>
        <taxon>Termitoidae</taxon>
        <taxon>Rhinotermitidae</taxon>
        <taxon>Coptotermes</taxon>
    </lineage>
</organism>
<accession>R4UKD2</accession>
<comment type="subcellular location">
    <subcellularLocation>
        <location evidence="1">Cytoplasm</location>
        <location evidence="1">Cytoskeleton</location>
    </subcellularLocation>
</comment>